<dbReference type="Proteomes" id="UP000554482">
    <property type="component" value="Unassembled WGS sequence"/>
</dbReference>
<name>A0A7J6WE32_THATH</name>
<proteinExistence type="predicted"/>
<feature type="non-terminal residue" evidence="1">
    <location>
        <position position="92"/>
    </location>
</feature>
<organism evidence="1 2">
    <name type="scientific">Thalictrum thalictroides</name>
    <name type="common">Rue-anemone</name>
    <name type="synonym">Anemone thalictroides</name>
    <dbReference type="NCBI Taxonomy" id="46969"/>
    <lineage>
        <taxon>Eukaryota</taxon>
        <taxon>Viridiplantae</taxon>
        <taxon>Streptophyta</taxon>
        <taxon>Embryophyta</taxon>
        <taxon>Tracheophyta</taxon>
        <taxon>Spermatophyta</taxon>
        <taxon>Magnoliopsida</taxon>
        <taxon>Ranunculales</taxon>
        <taxon>Ranunculaceae</taxon>
        <taxon>Thalictroideae</taxon>
        <taxon>Thalictrum</taxon>
    </lineage>
</organism>
<dbReference type="EMBL" id="JABWDY010017078">
    <property type="protein sequence ID" value="KAF5195601.1"/>
    <property type="molecule type" value="Genomic_DNA"/>
</dbReference>
<dbReference type="AlphaFoldDB" id="A0A7J6WE32"/>
<gene>
    <name evidence="1" type="ORF">FRX31_014812</name>
</gene>
<accession>A0A7J6WE32</accession>
<comment type="caution">
    <text evidence="1">The sequence shown here is derived from an EMBL/GenBank/DDBJ whole genome shotgun (WGS) entry which is preliminary data.</text>
</comment>
<keyword evidence="2" id="KW-1185">Reference proteome</keyword>
<reference evidence="1 2" key="1">
    <citation type="submission" date="2020-06" db="EMBL/GenBank/DDBJ databases">
        <title>Transcriptomic and genomic resources for Thalictrum thalictroides and T. hernandezii: Facilitating candidate gene discovery in an emerging model plant lineage.</title>
        <authorList>
            <person name="Arias T."/>
            <person name="Riano-Pachon D.M."/>
            <person name="Di Stilio V.S."/>
        </authorList>
    </citation>
    <scope>NUCLEOTIDE SEQUENCE [LARGE SCALE GENOMIC DNA]</scope>
    <source>
        <strain evidence="2">cv. WT478/WT964</strain>
        <tissue evidence="1">Leaves</tissue>
    </source>
</reference>
<evidence type="ECO:0000313" key="1">
    <source>
        <dbReference type="EMBL" id="KAF5195601.1"/>
    </source>
</evidence>
<sequence length="92" mass="9899">MAPFVAEWIPPHSACYALPAVPEHYPALINITLVSLQMCPTPYLVSGEVKLISTLILNFISTGIQIVGSISCGLYGTVKVWLEGVDSPNNKV</sequence>
<protein>
    <submittedName>
        <fullName evidence="1">Uncharacterized protein</fullName>
    </submittedName>
</protein>
<evidence type="ECO:0000313" key="2">
    <source>
        <dbReference type="Proteomes" id="UP000554482"/>
    </source>
</evidence>